<reference evidence="1 2" key="1">
    <citation type="submission" date="2022-09" db="EMBL/GenBank/DDBJ databases">
        <title>The outer-membrane cytochrome OmcA is essential for infection of Shewanella oneidensis by a zebrafish-associated bacteriophage.</title>
        <authorList>
            <person name="Grenfell A.W."/>
            <person name="Intile P."/>
            <person name="Mcfarlane J."/>
            <person name="Leung D."/>
            <person name="Abdalla K."/>
            <person name="Wold M."/>
            <person name="Kees E."/>
            <person name="Gralnick J."/>
        </authorList>
    </citation>
    <scope>NUCLEOTIDE SEQUENCE [LARGE SCALE GENOMIC DNA]</scope>
    <source>
        <strain evidence="1 2">NF-5</strain>
    </source>
</reference>
<dbReference type="RefSeq" id="WP_282679875.1">
    <property type="nucleotide sequence ID" value="NZ_CP106875.1"/>
</dbReference>
<evidence type="ECO:0000313" key="1">
    <source>
        <dbReference type="EMBL" id="MDI5833336.1"/>
    </source>
</evidence>
<protein>
    <submittedName>
        <fullName evidence="1">Uncharacterized protein</fullName>
    </submittedName>
</protein>
<comment type="caution">
    <text evidence="1">The sequence shown here is derived from an EMBL/GenBank/DDBJ whole genome shotgun (WGS) entry which is preliminary data.</text>
</comment>
<sequence length="188" mass="21159">MNTKTLLTQQSGNEGVRLTTVQPIRSFASTSDVVVDKQTKSFDDKLAFKNKLGVSCPNLIPVESMRDFEELFKIHIREFTAKHGLSFSELESVISNDQREARLTVSISSLNFYGMDTLATCYIKMAHEYGLKPEWFGQKFTIGTATNLVITGMDINEVTKVARIRVFNGSAAVFVRENSFDRLRAAFK</sequence>
<organism evidence="1 2">
    <name type="scientific">Shewanella xiamenensis</name>
    <dbReference type="NCBI Taxonomy" id="332186"/>
    <lineage>
        <taxon>Bacteria</taxon>
        <taxon>Pseudomonadati</taxon>
        <taxon>Pseudomonadota</taxon>
        <taxon>Gammaproteobacteria</taxon>
        <taxon>Alteromonadales</taxon>
        <taxon>Shewanellaceae</taxon>
        <taxon>Shewanella</taxon>
    </lineage>
</organism>
<dbReference type="EMBL" id="JAOTLW010000020">
    <property type="protein sequence ID" value="MDI5833336.1"/>
    <property type="molecule type" value="Genomic_DNA"/>
</dbReference>
<keyword evidence="2" id="KW-1185">Reference proteome</keyword>
<evidence type="ECO:0000313" key="2">
    <source>
        <dbReference type="Proteomes" id="UP001159075"/>
    </source>
</evidence>
<name>A0ABT6UII9_9GAMM</name>
<dbReference type="Proteomes" id="UP001159075">
    <property type="component" value="Unassembled WGS sequence"/>
</dbReference>
<gene>
    <name evidence="1" type="ORF">ODY93_17270</name>
</gene>
<accession>A0ABT6UII9</accession>
<proteinExistence type="predicted"/>